<dbReference type="GO" id="GO:0016020">
    <property type="term" value="C:membrane"/>
    <property type="evidence" value="ECO:0007669"/>
    <property type="project" value="UniProtKB-SubCell"/>
</dbReference>
<dbReference type="EMBL" id="QJKB01000005">
    <property type="protein sequence ID" value="PXX42634.1"/>
    <property type="molecule type" value="Genomic_DNA"/>
</dbReference>
<dbReference type="RefSeq" id="WP_110256168.1">
    <property type="nucleotide sequence ID" value="NZ_QJKB01000005.1"/>
</dbReference>
<dbReference type="Gene3D" id="1.20.120.960">
    <property type="entry name" value="Histidine kinase NarX, sensor domain"/>
    <property type="match status" value="1"/>
</dbReference>
<dbReference type="AlphaFoldDB" id="A0A318J4P2"/>
<gene>
    <name evidence="7" type="ORF">DFR42_105292</name>
</gene>
<evidence type="ECO:0000256" key="3">
    <source>
        <dbReference type="ARBA" id="ARBA00022989"/>
    </source>
</evidence>
<dbReference type="Pfam" id="PF13675">
    <property type="entry name" value="PilJ"/>
    <property type="match status" value="2"/>
</dbReference>
<evidence type="ECO:0000259" key="6">
    <source>
        <dbReference type="Pfam" id="PF13675"/>
    </source>
</evidence>
<keyword evidence="4" id="KW-0472">Membrane</keyword>
<evidence type="ECO:0000256" key="1">
    <source>
        <dbReference type="ARBA" id="ARBA00004141"/>
    </source>
</evidence>
<comment type="subcellular location">
    <subcellularLocation>
        <location evidence="1">Membrane</location>
        <topology evidence="1">Multi-pass membrane protein</topology>
    </subcellularLocation>
</comment>
<evidence type="ECO:0000256" key="5">
    <source>
        <dbReference type="SAM" id="SignalP"/>
    </source>
</evidence>
<dbReference type="OrthoDB" id="952521at2"/>
<dbReference type="Proteomes" id="UP000247792">
    <property type="component" value="Unassembled WGS sequence"/>
</dbReference>
<keyword evidence="2" id="KW-0812">Transmembrane</keyword>
<feature type="domain" description="NarX-like N-terminal" evidence="6">
    <location>
        <begin position="23"/>
        <end position="114"/>
    </location>
</feature>
<dbReference type="InterPro" id="IPR029095">
    <property type="entry name" value="NarX-like_N"/>
</dbReference>
<dbReference type="InterPro" id="IPR042295">
    <property type="entry name" value="NarX-like_N_sf"/>
</dbReference>
<reference evidence="7 8" key="1">
    <citation type="submission" date="2018-05" db="EMBL/GenBank/DDBJ databases">
        <title>Genomic Encyclopedia of Type Strains, Phase IV (KMG-IV): sequencing the most valuable type-strain genomes for metagenomic binning, comparative biology and taxonomic classification.</title>
        <authorList>
            <person name="Goeker M."/>
        </authorList>
    </citation>
    <scope>NUCLEOTIDE SEQUENCE [LARGE SCALE GENOMIC DNA]</scope>
    <source>
        <strain evidence="7 8">DSM 19792</strain>
    </source>
</reference>
<feature type="signal peptide" evidence="5">
    <location>
        <begin position="1"/>
        <end position="25"/>
    </location>
</feature>
<comment type="caution">
    <text evidence="7">The sequence shown here is derived from an EMBL/GenBank/DDBJ whole genome shotgun (WGS) entry which is preliminary data.</text>
</comment>
<evidence type="ECO:0000313" key="7">
    <source>
        <dbReference type="EMBL" id="PXX42634.1"/>
    </source>
</evidence>
<proteinExistence type="predicted"/>
<evidence type="ECO:0000313" key="8">
    <source>
        <dbReference type="Proteomes" id="UP000247792"/>
    </source>
</evidence>
<evidence type="ECO:0000256" key="2">
    <source>
        <dbReference type="ARBA" id="ARBA00022692"/>
    </source>
</evidence>
<keyword evidence="8" id="KW-1185">Reference proteome</keyword>
<accession>A0A318J4P2</accession>
<keyword evidence="5" id="KW-0732">Signal</keyword>
<feature type="chain" id="PRO_5016285780" evidence="5">
    <location>
        <begin position="26"/>
        <end position="265"/>
    </location>
</feature>
<organism evidence="7 8">
    <name type="scientific">Undibacterium pigrum</name>
    <dbReference type="NCBI Taxonomy" id="401470"/>
    <lineage>
        <taxon>Bacteria</taxon>
        <taxon>Pseudomonadati</taxon>
        <taxon>Pseudomonadota</taxon>
        <taxon>Betaproteobacteria</taxon>
        <taxon>Burkholderiales</taxon>
        <taxon>Oxalobacteraceae</taxon>
        <taxon>Undibacterium</taxon>
    </lineage>
</organism>
<feature type="domain" description="NarX-like N-terminal" evidence="6">
    <location>
        <begin position="146"/>
        <end position="204"/>
    </location>
</feature>
<name>A0A318J4P2_9BURK</name>
<keyword evidence="3" id="KW-1133">Transmembrane helix</keyword>
<protein>
    <submittedName>
        <fullName evidence="7">PilJ/NarX-like methyl-accepting chemotaxis transducer</fullName>
    </submittedName>
</protein>
<sequence length="265" mass="29324">MQRRTFITSSLVTAAGLALSFPTLAQVAGVNDAINKAGRQRMLTQRLAKAYLQIGLDIETETSKKILDQSMSSFDRQLVELHAFAPTADIRNNLSIMEKTWQEYKQTLVGKAPNPGDARLVLKHSETLLHMADEVTTQLEKHAGSSTGKLVNLAGRQRMLSQRLAKLYQATNWNIAPGNTASNIESTRKEFSAAMQTLQAASGSNTRLKDELLLAQSQWAFFESALRHSNDGKLQRQSASNVATTSERILEVMDKITSMYQQLAV</sequence>
<evidence type="ECO:0000256" key="4">
    <source>
        <dbReference type="ARBA" id="ARBA00023136"/>
    </source>
</evidence>